<feature type="transmembrane region" description="Helical" evidence="1">
    <location>
        <begin position="100"/>
        <end position="126"/>
    </location>
</feature>
<keyword evidence="1" id="KW-0472">Membrane</keyword>
<keyword evidence="4" id="KW-1185">Reference proteome</keyword>
<feature type="transmembrane region" description="Helical" evidence="1">
    <location>
        <begin position="19"/>
        <end position="36"/>
    </location>
</feature>
<comment type="caution">
    <text evidence="3">The sequence shown here is derived from an EMBL/GenBank/DDBJ whole genome shotgun (WGS) entry which is preliminary data.</text>
</comment>
<feature type="transmembrane region" description="Helical" evidence="1">
    <location>
        <begin position="138"/>
        <end position="156"/>
    </location>
</feature>
<dbReference type="InterPro" id="IPR009936">
    <property type="entry name" value="DUF1468"/>
</dbReference>
<evidence type="ECO:0000259" key="2">
    <source>
        <dbReference type="Pfam" id="PF07331"/>
    </source>
</evidence>
<proteinExistence type="predicted"/>
<evidence type="ECO:0000256" key="1">
    <source>
        <dbReference type="SAM" id="Phobius"/>
    </source>
</evidence>
<name>A0A9W6SQ06_9ACTN</name>
<evidence type="ECO:0000313" key="3">
    <source>
        <dbReference type="EMBL" id="GLZ79899.1"/>
    </source>
</evidence>
<evidence type="ECO:0000313" key="4">
    <source>
        <dbReference type="Proteomes" id="UP001165079"/>
    </source>
</evidence>
<reference evidence="3" key="1">
    <citation type="submission" date="2023-03" db="EMBL/GenBank/DDBJ databases">
        <title>Actinorhabdospora filicis NBRC 111898.</title>
        <authorList>
            <person name="Ichikawa N."/>
            <person name="Sato H."/>
            <person name="Tonouchi N."/>
        </authorList>
    </citation>
    <scope>NUCLEOTIDE SEQUENCE</scope>
    <source>
        <strain evidence="3">NBRC 111898</strain>
    </source>
</reference>
<dbReference type="AlphaFoldDB" id="A0A9W6SQ06"/>
<sequence>MTAETIAPKARRTPVGPRILGGVLVLLGLGLFWEAWRAEGEVTLGGPRLAPIIVTGLWVVFAVIYLLRQIFAPAADYPEPEGEDEHADSVHTPLDWKAPAIVAVLLAAYALLLEPAGFVLATGAFYLGVTRALGSKKIVREVIVALVLSFGVYLAFTRLLEISLPEGVLPL</sequence>
<feature type="domain" description="DUF1468" evidence="2">
    <location>
        <begin position="19"/>
        <end position="165"/>
    </location>
</feature>
<dbReference type="Pfam" id="PF07331">
    <property type="entry name" value="TctB"/>
    <property type="match status" value="1"/>
</dbReference>
<dbReference type="RefSeq" id="WP_285665041.1">
    <property type="nucleotide sequence ID" value="NZ_BSTX01000003.1"/>
</dbReference>
<accession>A0A9W6SQ06</accession>
<dbReference type="Proteomes" id="UP001165079">
    <property type="component" value="Unassembled WGS sequence"/>
</dbReference>
<keyword evidence="1" id="KW-0812">Transmembrane</keyword>
<keyword evidence="1" id="KW-1133">Transmembrane helix</keyword>
<organism evidence="3 4">
    <name type="scientific">Actinorhabdospora filicis</name>
    <dbReference type="NCBI Taxonomy" id="1785913"/>
    <lineage>
        <taxon>Bacteria</taxon>
        <taxon>Bacillati</taxon>
        <taxon>Actinomycetota</taxon>
        <taxon>Actinomycetes</taxon>
        <taxon>Micromonosporales</taxon>
        <taxon>Micromonosporaceae</taxon>
        <taxon>Actinorhabdospora</taxon>
    </lineage>
</organism>
<protein>
    <recommendedName>
        <fullName evidence="2">DUF1468 domain-containing protein</fullName>
    </recommendedName>
</protein>
<dbReference type="EMBL" id="BSTX01000003">
    <property type="protein sequence ID" value="GLZ79899.1"/>
    <property type="molecule type" value="Genomic_DNA"/>
</dbReference>
<gene>
    <name evidence="3" type="ORF">Afil01_47060</name>
</gene>
<feature type="transmembrane region" description="Helical" evidence="1">
    <location>
        <begin position="48"/>
        <end position="67"/>
    </location>
</feature>